<dbReference type="InterPro" id="IPR003423">
    <property type="entry name" value="OMP_efflux"/>
</dbReference>
<evidence type="ECO:0000256" key="2">
    <source>
        <dbReference type="RuleBase" id="RU362097"/>
    </source>
</evidence>
<protein>
    <submittedName>
        <fullName evidence="4">NodT family efflux transporter outer membrane factor (OMF) lipoprotein</fullName>
    </submittedName>
</protein>
<evidence type="ECO:0000256" key="3">
    <source>
        <dbReference type="SAM" id="MobiDB-lite"/>
    </source>
</evidence>
<evidence type="ECO:0000313" key="5">
    <source>
        <dbReference type="Proteomes" id="UP000553706"/>
    </source>
</evidence>
<sequence>MISMRLARPCLVLACGLLSGCDLAPAYHPPQFILPSSYRGSAAFSVATPDDSLPRGDWWRRFNDPVLDQLEDEAAKNNPNIQSIAAQYQQARDIAREAEAGLFPSIGVGGSFSDNKQSFNRLFRGNKYTNNIESSNVIDATASWEPDFWDEIRNHAKAQRQLAQGSAAFLASAQLSLQAELASEYIALRGLDAEQAVYQNAIGYYTTAVNITQMRFSDNIASGLDVARSQNQLAATEVLETNVQEKRAKLQNAIADLVGVPASSFVLPPEADANLTVPQIPAELPVDMLQRRPDIADAERKMAAANSSIGVSRAAFYPNGAINAIAGFQDNGINLLTLANSLWSVGASITMPLFEGGLRHAELQRAWSAYAETRDQYRATILSAFQEVEDALSLTSLLQTEAAQEQQALSAANEAQSLSLKLYTGGLSDYLDVVVSQESALTAEVGAVDVKTRQLQAAVELIRALGGGWSTRDMPSATQAMSTGLASSSLNSNASQADGQAQEENKAPTNGASRT</sequence>
<evidence type="ECO:0000313" key="4">
    <source>
        <dbReference type="EMBL" id="MBB5373868.1"/>
    </source>
</evidence>
<organism evidence="4 5">
    <name type="scientific">Acidocella aromatica</name>
    <dbReference type="NCBI Taxonomy" id="1303579"/>
    <lineage>
        <taxon>Bacteria</taxon>
        <taxon>Pseudomonadati</taxon>
        <taxon>Pseudomonadota</taxon>
        <taxon>Alphaproteobacteria</taxon>
        <taxon>Acetobacterales</taxon>
        <taxon>Acidocellaceae</taxon>
        <taxon>Acidocella</taxon>
    </lineage>
</organism>
<dbReference type="Gene3D" id="2.20.200.10">
    <property type="entry name" value="Outer membrane efflux proteins (OEP)"/>
    <property type="match status" value="1"/>
</dbReference>
<reference evidence="4 5" key="1">
    <citation type="submission" date="2020-08" db="EMBL/GenBank/DDBJ databases">
        <title>Genomic Encyclopedia of Type Strains, Phase IV (KMG-IV): sequencing the most valuable type-strain genomes for metagenomic binning, comparative biology and taxonomic classification.</title>
        <authorList>
            <person name="Goeker M."/>
        </authorList>
    </citation>
    <scope>NUCLEOTIDE SEQUENCE [LARGE SCALE GENOMIC DNA]</scope>
    <source>
        <strain evidence="4 5">DSM 27026</strain>
    </source>
</reference>
<dbReference type="AlphaFoldDB" id="A0A840VDC2"/>
<dbReference type="InterPro" id="IPR010131">
    <property type="entry name" value="MdtP/NodT-like"/>
</dbReference>
<keyword evidence="2" id="KW-0472">Membrane</keyword>
<evidence type="ECO:0000256" key="1">
    <source>
        <dbReference type="ARBA" id="ARBA00007613"/>
    </source>
</evidence>
<keyword evidence="2" id="KW-0812">Transmembrane</keyword>
<name>A0A840VDC2_9PROT</name>
<comment type="subcellular location">
    <subcellularLocation>
        <location evidence="2">Cell membrane</location>
        <topology evidence="2">Lipid-anchor</topology>
    </subcellularLocation>
</comment>
<feature type="signal peptide" evidence="2">
    <location>
        <begin position="1"/>
        <end position="24"/>
    </location>
</feature>
<dbReference type="PROSITE" id="PS51257">
    <property type="entry name" value="PROKAR_LIPOPROTEIN"/>
    <property type="match status" value="1"/>
</dbReference>
<keyword evidence="2" id="KW-0564">Palmitate</keyword>
<dbReference type="NCBIfam" id="TIGR01845">
    <property type="entry name" value="outer_NodT"/>
    <property type="match status" value="1"/>
</dbReference>
<dbReference type="GO" id="GO:0005886">
    <property type="term" value="C:plasma membrane"/>
    <property type="evidence" value="ECO:0007669"/>
    <property type="project" value="UniProtKB-SubCell"/>
</dbReference>
<dbReference type="PANTHER" id="PTHR30203:SF33">
    <property type="entry name" value="BLR4455 PROTEIN"/>
    <property type="match status" value="1"/>
</dbReference>
<keyword evidence="5" id="KW-1185">Reference proteome</keyword>
<comment type="caution">
    <text evidence="4">The sequence shown here is derived from an EMBL/GenBank/DDBJ whole genome shotgun (WGS) entry which is preliminary data.</text>
</comment>
<keyword evidence="2" id="KW-1134">Transmembrane beta strand</keyword>
<proteinExistence type="inferred from homology"/>
<gene>
    <name evidence="4" type="ORF">HNP71_002135</name>
</gene>
<dbReference type="EMBL" id="JACHFJ010000010">
    <property type="protein sequence ID" value="MBB5373868.1"/>
    <property type="molecule type" value="Genomic_DNA"/>
</dbReference>
<keyword evidence="2" id="KW-0732">Signal</keyword>
<dbReference type="GO" id="GO:0015562">
    <property type="term" value="F:efflux transmembrane transporter activity"/>
    <property type="evidence" value="ECO:0007669"/>
    <property type="project" value="InterPro"/>
</dbReference>
<dbReference type="Pfam" id="PF02321">
    <property type="entry name" value="OEP"/>
    <property type="match status" value="2"/>
</dbReference>
<dbReference type="Proteomes" id="UP000553706">
    <property type="component" value="Unassembled WGS sequence"/>
</dbReference>
<keyword evidence="2 4" id="KW-0449">Lipoprotein</keyword>
<feature type="chain" id="PRO_5033099484" evidence="2">
    <location>
        <begin position="25"/>
        <end position="515"/>
    </location>
</feature>
<dbReference type="SUPFAM" id="SSF56954">
    <property type="entry name" value="Outer membrane efflux proteins (OEP)"/>
    <property type="match status" value="1"/>
</dbReference>
<comment type="similarity">
    <text evidence="1 2">Belongs to the outer membrane factor (OMF) (TC 1.B.17) family.</text>
</comment>
<dbReference type="PANTHER" id="PTHR30203">
    <property type="entry name" value="OUTER MEMBRANE CATION EFFLUX PROTEIN"/>
    <property type="match status" value="1"/>
</dbReference>
<dbReference type="Gene3D" id="1.20.1600.10">
    <property type="entry name" value="Outer membrane efflux proteins (OEP)"/>
    <property type="match status" value="1"/>
</dbReference>
<feature type="region of interest" description="Disordered" evidence="3">
    <location>
        <begin position="472"/>
        <end position="515"/>
    </location>
</feature>
<accession>A0A840VDC2</accession>
<feature type="compositionally biased region" description="Low complexity" evidence="3">
    <location>
        <begin position="485"/>
        <end position="495"/>
    </location>
</feature>